<gene>
    <name evidence="3" type="ORF">EV192_108398</name>
</gene>
<proteinExistence type="predicted"/>
<feature type="transmembrane region" description="Helical" evidence="1">
    <location>
        <begin position="105"/>
        <end position="126"/>
    </location>
</feature>
<dbReference type="AlphaFoldDB" id="A0A4V2S688"/>
<dbReference type="InterPro" id="IPR050039">
    <property type="entry name" value="MAB_1171c-like"/>
</dbReference>
<feature type="transmembrane region" description="Helical" evidence="1">
    <location>
        <begin position="219"/>
        <end position="245"/>
    </location>
</feature>
<organism evidence="3 4">
    <name type="scientific">Actinocrispum wychmicini</name>
    <dbReference type="NCBI Taxonomy" id="1213861"/>
    <lineage>
        <taxon>Bacteria</taxon>
        <taxon>Bacillati</taxon>
        <taxon>Actinomycetota</taxon>
        <taxon>Actinomycetes</taxon>
        <taxon>Pseudonocardiales</taxon>
        <taxon>Pseudonocardiaceae</taxon>
        <taxon>Actinocrispum</taxon>
    </lineage>
</organism>
<reference evidence="3 4" key="1">
    <citation type="submission" date="2019-03" db="EMBL/GenBank/DDBJ databases">
        <title>Genomic Encyclopedia of Type Strains, Phase IV (KMG-IV): sequencing the most valuable type-strain genomes for metagenomic binning, comparative biology and taxonomic classification.</title>
        <authorList>
            <person name="Goeker M."/>
        </authorList>
    </citation>
    <scope>NUCLEOTIDE SEQUENCE [LARGE SCALE GENOMIC DNA]</scope>
    <source>
        <strain evidence="3 4">DSM 45934</strain>
    </source>
</reference>
<feature type="transmembrane region" description="Helical" evidence="1">
    <location>
        <begin position="74"/>
        <end position="93"/>
    </location>
</feature>
<evidence type="ECO:0000259" key="2">
    <source>
        <dbReference type="Pfam" id="PF20182"/>
    </source>
</evidence>
<dbReference type="NCBIfam" id="NF042915">
    <property type="entry name" value="MAB_1171c_fam"/>
    <property type="match status" value="1"/>
</dbReference>
<name>A0A4V2S688_9PSEU</name>
<keyword evidence="4" id="KW-1185">Reference proteome</keyword>
<dbReference type="Pfam" id="PF20182">
    <property type="entry name" value="DUF6545"/>
    <property type="match status" value="1"/>
</dbReference>
<feature type="transmembrane region" description="Helical" evidence="1">
    <location>
        <begin position="36"/>
        <end position="54"/>
    </location>
</feature>
<protein>
    <recommendedName>
        <fullName evidence="2">DUF6545 domain-containing protein</fullName>
    </recommendedName>
</protein>
<dbReference type="InterPro" id="IPR046675">
    <property type="entry name" value="DUF6545"/>
</dbReference>
<feature type="transmembrane region" description="Helical" evidence="1">
    <location>
        <begin position="141"/>
        <end position="163"/>
    </location>
</feature>
<evidence type="ECO:0000313" key="3">
    <source>
        <dbReference type="EMBL" id="TCO55110.1"/>
    </source>
</evidence>
<evidence type="ECO:0000313" key="4">
    <source>
        <dbReference type="Proteomes" id="UP000295680"/>
    </source>
</evidence>
<sequence length="365" mass="39835">MLYGATVTPLLVAYGIGSLLVLLWMAARLRQTPDNLPLWAMTGLVGCWALAFPLGLAADHNTVILGIPPAVSRLVQYGVLLLGVNCLISFFLFSALPAKQAWRRTWLFLVPLAVAVTILTVTTTLIPDGVRTKEYTVTSVAAFWITADVYMAFGFAATGIWALRFARTAHRRLALGLRIASVGLAGIVIADCFFVPAIVIRWNGGDAAPSLDGSAETTLGFYGAVLFLLPGIVLCLIGVTFPAAMTQLAAFRVWRHHLRSYQRLGPLWTHLNARFPEDALHRVPGVGGVHRRYYRRVIECRDGLVRISPYLDGDEELAVALKTALRTDHEQASQQAVPVAIPERDGLDADVEQLISLSEALRVAR</sequence>
<dbReference type="EMBL" id="SLWS01000008">
    <property type="protein sequence ID" value="TCO55110.1"/>
    <property type="molecule type" value="Genomic_DNA"/>
</dbReference>
<dbReference type="Proteomes" id="UP000295680">
    <property type="component" value="Unassembled WGS sequence"/>
</dbReference>
<feature type="transmembrane region" description="Helical" evidence="1">
    <location>
        <begin position="6"/>
        <end position="24"/>
    </location>
</feature>
<keyword evidence="1" id="KW-0472">Membrane</keyword>
<comment type="caution">
    <text evidence="3">The sequence shown here is derived from an EMBL/GenBank/DDBJ whole genome shotgun (WGS) entry which is preliminary data.</text>
</comment>
<evidence type="ECO:0000256" key="1">
    <source>
        <dbReference type="SAM" id="Phobius"/>
    </source>
</evidence>
<feature type="domain" description="DUF6545" evidence="2">
    <location>
        <begin position="254"/>
        <end position="362"/>
    </location>
</feature>
<feature type="transmembrane region" description="Helical" evidence="1">
    <location>
        <begin position="175"/>
        <end position="199"/>
    </location>
</feature>
<accession>A0A4V2S688</accession>
<keyword evidence="1" id="KW-0812">Transmembrane</keyword>
<keyword evidence="1" id="KW-1133">Transmembrane helix</keyword>